<gene>
    <name evidence="7" type="primary">ykfC_2</name>
    <name evidence="7" type="ORF">BN990_00855</name>
</gene>
<dbReference type="EMBL" id="CCDP010000001">
    <property type="protein sequence ID" value="CDQ38584.1"/>
    <property type="molecule type" value="Genomic_DNA"/>
</dbReference>
<keyword evidence="2" id="KW-0645">Protease</keyword>
<dbReference type="Gene3D" id="3.90.1720.10">
    <property type="entry name" value="endopeptidase domain like (from Nostoc punctiforme)"/>
    <property type="match status" value="1"/>
</dbReference>
<dbReference type="eggNOG" id="COG0791">
    <property type="taxonomic scope" value="Bacteria"/>
</dbReference>
<comment type="similarity">
    <text evidence="1">Belongs to the peptidase C40 family.</text>
</comment>
<feature type="signal peptide" evidence="5">
    <location>
        <begin position="1"/>
        <end position="26"/>
    </location>
</feature>
<organism evidence="7 8">
    <name type="scientific">Virgibacillus massiliensis</name>
    <dbReference type="NCBI Taxonomy" id="1462526"/>
    <lineage>
        <taxon>Bacteria</taxon>
        <taxon>Bacillati</taxon>
        <taxon>Bacillota</taxon>
        <taxon>Bacilli</taxon>
        <taxon>Bacillales</taxon>
        <taxon>Bacillaceae</taxon>
        <taxon>Virgibacillus</taxon>
    </lineage>
</organism>
<feature type="domain" description="NlpC/P60" evidence="6">
    <location>
        <begin position="220"/>
        <end position="344"/>
    </location>
</feature>
<dbReference type="AlphaFoldDB" id="A0A024Q7X5"/>
<keyword evidence="5" id="KW-0732">Signal</keyword>
<dbReference type="STRING" id="1462526.BN990_00855"/>
<protein>
    <submittedName>
        <fullName evidence="7">Gamma-D-glutamyl-L-lysine endopeptidase</fullName>
    </submittedName>
</protein>
<dbReference type="Gene3D" id="2.30.30.40">
    <property type="entry name" value="SH3 Domains"/>
    <property type="match status" value="2"/>
</dbReference>
<evidence type="ECO:0000256" key="3">
    <source>
        <dbReference type="ARBA" id="ARBA00022801"/>
    </source>
</evidence>
<evidence type="ECO:0000256" key="2">
    <source>
        <dbReference type="ARBA" id="ARBA00022670"/>
    </source>
</evidence>
<dbReference type="InterPro" id="IPR041382">
    <property type="entry name" value="SH3_16"/>
</dbReference>
<evidence type="ECO:0000313" key="8">
    <source>
        <dbReference type="Proteomes" id="UP000028875"/>
    </source>
</evidence>
<dbReference type="Pfam" id="PF23795">
    <property type="entry name" value="SH3_YKFC_2nd"/>
    <property type="match status" value="1"/>
</dbReference>
<evidence type="ECO:0000256" key="1">
    <source>
        <dbReference type="ARBA" id="ARBA00007074"/>
    </source>
</evidence>
<dbReference type="Pfam" id="PF00877">
    <property type="entry name" value="NLPC_P60"/>
    <property type="match status" value="1"/>
</dbReference>
<proteinExistence type="inferred from homology"/>
<dbReference type="InterPro" id="IPR051202">
    <property type="entry name" value="Peptidase_C40"/>
</dbReference>
<dbReference type="Pfam" id="PF18348">
    <property type="entry name" value="SH3_16"/>
    <property type="match status" value="1"/>
</dbReference>
<dbReference type="PROSITE" id="PS51935">
    <property type="entry name" value="NLPC_P60"/>
    <property type="match status" value="1"/>
</dbReference>
<dbReference type="InterPro" id="IPR057812">
    <property type="entry name" value="SH3_YKFC_2nd"/>
</dbReference>
<evidence type="ECO:0000256" key="4">
    <source>
        <dbReference type="ARBA" id="ARBA00022807"/>
    </source>
</evidence>
<dbReference type="SUPFAM" id="SSF54001">
    <property type="entry name" value="Cysteine proteinases"/>
    <property type="match status" value="1"/>
</dbReference>
<sequence precursor="true">MLIKWMKIVGLALIGCLLVSPVESHAADKSLEKAFEAEEGETAYVEVAVATLWTGPNILREVDQPSASNPVDIWKWKENMTYEQELQLSGDGMLETQALYGNKVTILEKEGDWVKVAVDGQPTPKEELGYSGWMPVSQLTYSKRFAYEADDAFVMVDAPTSHLYHTPSFRHQGMEVSYNTRLPYLGETKHAYRVMLPNGSHAWVKKADAKTFESQEAIPTPTGQALVETGKQFLGLHYLWAGMSGFGFDCSGFTFTMYQSHGITIPRDSSVQATHGEPVAYEDMQPGDLLFFAHDQGKGSVHHVAMYAGDGMMIHSPNSKKDVEIIPVTTEGYYEELSGIRRYIEE</sequence>
<dbReference type="InterPro" id="IPR038765">
    <property type="entry name" value="Papain-like_cys_pep_sf"/>
</dbReference>
<dbReference type="GO" id="GO:0006508">
    <property type="term" value="P:proteolysis"/>
    <property type="evidence" value="ECO:0007669"/>
    <property type="project" value="UniProtKB-KW"/>
</dbReference>
<dbReference type="PANTHER" id="PTHR47053:SF3">
    <property type="entry name" value="GAMMA-D-GLUTAMYL-L-LYSINE DIPEPTIDYL-PEPTIDASE"/>
    <property type="match status" value="1"/>
</dbReference>
<dbReference type="PANTHER" id="PTHR47053">
    <property type="entry name" value="MUREIN DD-ENDOPEPTIDASE MEPH-RELATED"/>
    <property type="match status" value="1"/>
</dbReference>
<comment type="caution">
    <text evidence="7">The sequence shown here is derived from an EMBL/GenBank/DDBJ whole genome shotgun (WGS) entry which is preliminary data.</text>
</comment>
<evidence type="ECO:0000313" key="7">
    <source>
        <dbReference type="EMBL" id="CDQ38584.1"/>
    </source>
</evidence>
<name>A0A024Q7X5_9BACI</name>
<feature type="chain" id="PRO_5001532458" evidence="5">
    <location>
        <begin position="27"/>
        <end position="346"/>
    </location>
</feature>
<reference evidence="7 8" key="1">
    <citation type="submission" date="2014-03" db="EMBL/GenBank/DDBJ databases">
        <authorList>
            <person name="Urmite Genomes U."/>
        </authorList>
    </citation>
    <scope>NUCLEOTIDE SEQUENCE [LARGE SCALE GENOMIC DNA]</scope>
    <source>
        <strain evidence="7 8">Vm-5</strain>
    </source>
</reference>
<keyword evidence="4" id="KW-0788">Thiol protease</keyword>
<dbReference type="InterPro" id="IPR000064">
    <property type="entry name" value="NLP_P60_dom"/>
</dbReference>
<dbReference type="GO" id="GO:0008234">
    <property type="term" value="F:cysteine-type peptidase activity"/>
    <property type="evidence" value="ECO:0007669"/>
    <property type="project" value="UniProtKB-KW"/>
</dbReference>
<evidence type="ECO:0000256" key="5">
    <source>
        <dbReference type="SAM" id="SignalP"/>
    </source>
</evidence>
<dbReference type="Proteomes" id="UP000028875">
    <property type="component" value="Unassembled WGS sequence"/>
</dbReference>
<keyword evidence="3" id="KW-0378">Hydrolase</keyword>
<accession>A0A024Q7X5</accession>
<keyword evidence="8" id="KW-1185">Reference proteome</keyword>
<reference evidence="8" key="2">
    <citation type="submission" date="2014-05" db="EMBL/GenBank/DDBJ databases">
        <title>Draft genome sequence of Virgibacillus massiliensis Vm-5.</title>
        <authorList>
            <person name="Khelaifia S."/>
            <person name="Croce O."/>
            <person name="Lagier J.C."/>
            <person name="Raoult D."/>
        </authorList>
    </citation>
    <scope>NUCLEOTIDE SEQUENCE [LARGE SCALE GENOMIC DNA]</scope>
    <source>
        <strain evidence="8">Vm-5</strain>
    </source>
</reference>
<evidence type="ECO:0000259" key="6">
    <source>
        <dbReference type="PROSITE" id="PS51935"/>
    </source>
</evidence>